<gene>
    <name evidence="5" type="ORF">SAMN05421804_102247</name>
</gene>
<accession>A0A1G8K9X6</accession>
<dbReference type="SUPFAM" id="SSF47413">
    <property type="entry name" value="lambda repressor-like DNA-binding domains"/>
    <property type="match status" value="1"/>
</dbReference>
<dbReference type="PANTHER" id="PTHR30146:SF109">
    <property type="entry name" value="HTH-TYPE TRANSCRIPTIONAL REGULATOR GALS"/>
    <property type="match status" value="1"/>
</dbReference>
<dbReference type="CDD" id="cd01392">
    <property type="entry name" value="HTH_LacI"/>
    <property type="match status" value="1"/>
</dbReference>
<dbReference type="AlphaFoldDB" id="A0A1G8K9X6"/>
<dbReference type="SUPFAM" id="SSF53822">
    <property type="entry name" value="Periplasmic binding protein-like I"/>
    <property type="match status" value="1"/>
</dbReference>
<dbReference type="Gene3D" id="1.10.260.40">
    <property type="entry name" value="lambda repressor-like DNA-binding domains"/>
    <property type="match status" value="1"/>
</dbReference>
<evidence type="ECO:0000256" key="3">
    <source>
        <dbReference type="ARBA" id="ARBA00023163"/>
    </source>
</evidence>
<dbReference type="EMBL" id="FNDZ01000002">
    <property type="protein sequence ID" value="SDI40234.1"/>
    <property type="molecule type" value="Genomic_DNA"/>
</dbReference>
<dbReference type="PANTHER" id="PTHR30146">
    <property type="entry name" value="LACI-RELATED TRANSCRIPTIONAL REPRESSOR"/>
    <property type="match status" value="1"/>
</dbReference>
<dbReference type="InterPro" id="IPR010982">
    <property type="entry name" value="Lambda_DNA-bd_dom_sf"/>
</dbReference>
<dbReference type="PROSITE" id="PS50932">
    <property type="entry name" value="HTH_LACI_2"/>
    <property type="match status" value="1"/>
</dbReference>
<evidence type="ECO:0000313" key="5">
    <source>
        <dbReference type="EMBL" id="SDI40234.1"/>
    </source>
</evidence>
<keyword evidence="1" id="KW-0805">Transcription regulation</keyword>
<dbReference type="Pfam" id="PF00532">
    <property type="entry name" value="Peripla_BP_1"/>
    <property type="match status" value="1"/>
</dbReference>
<dbReference type="SMART" id="SM00354">
    <property type="entry name" value="HTH_LACI"/>
    <property type="match status" value="1"/>
</dbReference>
<dbReference type="Proteomes" id="UP000183255">
    <property type="component" value="Unassembled WGS sequence"/>
</dbReference>
<evidence type="ECO:0000313" key="6">
    <source>
        <dbReference type="Proteomes" id="UP000183255"/>
    </source>
</evidence>
<dbReference type="InterPro" id="IPR028082">
    <property type="entry name" value="Peripla_BP_I"/>
</dbReference>
<sequence length="381" mass="43006">MEAIFQSLQKSAILSVSCTKGKVYMKRKATLDDIAKLAGVSKSAVSMILNEKKGVTFLEETVKKVQDAAKILGYNKKDPSKNVVHLFNKDTILVFCPSVSNPYFATLAQAIEQEANTYGLHVIIQNTFRDKGRELEYLNQVKGSNLFGIICTMTPYNTELLEEINETIPVVIVNDKVHDMELDTVEVNNYAAGVLLAEHLIELGHKNIAYVSTTIDPIYTSRVRRLQGVLETYKKLCPKGRVLVKSKNITPAAEMSNVDFEREVGYDLTMELLKHKDITAIVAINDMVAYGVMDALQEKKQRIPEDYSICGFDNLFPSKFRNISLTTIEHFIINKGQFAVEMIRKRRNTPSYPFTSTKILFKHELVVRNSTGVPRESEPKK</sequence>
<keyword evidence="2" id="KW-0238">DNA-binding</keyword>
<dbReference type="CDD" id="cd06267">
    <property type="entry name" value="PBP1_LacI_sugar_binding-like"/>
    <property type="match status" value="1"/>
</dbReference>
<dbReference type="PROSITE" id="PS00356">
    <property type="entry name" value="HTH_LACI_1"/>
    <property type="match status" value="1"/>
</dbReference>
<proteinExistence type="predicted"/>
<dbReference type="InterPro" id="IPR001761">
    <property type="entry name" value="Peripla_BP/Lac1_sug-bd_dom"/>
</dbReference>
<dbReference type="Gene3D" id="3.40.50.2300">
    <property type="match status" value="2"/>
</dbReference>
<name>A0A1G8K9X6_9CLOT</name>
<evidence type="ECO:0000259" key="4">
    <source>
        <dbReference type="PROSITE" id="PS50932"/>
    </source>
</evidence>
<dbReference type="GO" id="GO:0003700">
    <property type="term" value="F:DNA-binding transcription factor activity"/>
    <property type="evidence" value="ECO:0007669"/>
    <property type="project" value="TreeGrafter"/>
</dbReference>
<dbReference type="Pfam" id="PF00356">
    <property type="entry name" value="LacI"/>
    <property type="match status" value="1"/>
</dbReference>
<feature type="domain" description="HTH lacI-type" evidence="4">
    <location>
        <begin position="29"/>
        <end position="74"/>
    </location>
</feature>
<dbReference type="GO" id="GO:0000976">
    <property type="term" value="F:transcription cis-regulatory region binding"/>
    <property type="evidence" value="ECO:0007669"/>
    <property type="project" value="TreeGrafter"/>
</dbReference>
<keyword evidence="3" id="KW-0804">Transcription</keyword>
<protein>
    <submittedName>
        <fullName evidence="5">LacI family transcriptional regulator</fullName>
    </submittedName>
</protein>
<evidence type="ECO:0000256" key="2">
    <source>
        <dbReference type="ARBA" id="ARBA00023125"/>
    </source>
</evidence>
<reference evidence="5 6" key="1">
    <citation type="submission" date="2016-10" db="EMBL/GenBank/DDBJ databases">
        <authorList>
            <person name="de Groot N.N."/>
        </authorList>
    </citation>
    <scope>NUCLEOTIDE SEQUENCE [LARGE SCALE GENOMIC DNA]</scope>
    <source>
        <strain evidence="5 6">CGMCC 1.5058</strain>
    </source>
</reference>
<dbReference type="InterPro" id="IPR000843">
    <property type="entry name" value="HTH_LacI"/>
</dbReference>
<organism evidence="5 6">
    <name type="scientific">Proteiniclasticum ruminis</name>
    <dbReference type="NCBI Taxonomy" id="398199"/>
    <lineage>
        <taxon>Bacteria</taxon>
        <taxon>Bacillati</taxon>
        <taxon>Bacillota</taxon>
        <taxon>Clostridia</taxon>
        <taxon>Eubacteriales</taxon>
        <taxon>Clostridiaceae</taxon>
        <taxon>Proteiniclasticum</taxon>
    </lineage>
</organism>
<evidence type="ECO:0000256" key="1">
    <source>
        <dbReference type="ARBA" id="ARBA00023015"/>
    </source>
</evidence>